<dbReference type="Pfam" id="PF07690">
    <property type="entry name" value="MFS_1"/>
    <property type="match status" value="1"/>
</dbReference>
<feature type="transmembrane region" description="Helical" evidence="6">
    <location>
        <begin position="94"/>
        <end position="114"/>
    </location>
</feature>
<feature type="transmembrane region" description="Helical" evidence="6">
    <location>
        <begin position="152"/>
        <end position="171"/>
    </location>
</feature>
<evidence type="ECO:0000313" key="8">
    <source>
        <dbReference type="Proteomes" id="UP000256645"/>
    </source>
</evidence>
<evidence type="ECO:0000256" key="4">
    <source>
        <dbReference type="ARBA" id="ARBA00022989"/>
    </source>
</evidence>
<dbReference type="PANTHER" id="PTHR43791">
    <property type="entry name" value="PERMEASE-RELATED"/>
    <property type="match status" value="1"/>
</dbReference>
<dbReference type="InterPro" id="IPR011701">
    <property type="entry name" value="MFS"/>
</dbReference>
<dbReference type="AlphaFoldDB" id="A0A3D8QDR3"/>
<keyword evidence="2" id="KW-0813">Transport</keyword>
<gene>
    <name evidence="7" type="ORF">BP6252_13046</name>
</gene>
<feature type="transmembrane region" description="Helical" evidence="6">
    <location>
        <begin position="216"/>
        <end position="238"/>
    </location>
</feature>
<sequence length="501" mass="55730">MSISLTRVASIPQKIESFNKMGTQVGMAGLDNQHVSFHVDEAMEKSINRKCELKLLPPLIVLFLITFIDRTNIANAKIEGMTTDLKMRGNDYNIALWILNIPYICLAIPSNILIKKGFVKPSVYLSSIMFFWSLCVIGLGCTKTFRGVLACRFLMGAFEAGFVPGCAYLISRYYKRLDFSVRYAAFFGASVLAGAFGDFLAYAIEHMDQVGSYAGWRWIFIIEGCITVVGVGIGFLFLPSYPEESTFLEAEEKEYLLAMLRNDLGKSRPNHYNIRVMKECLLDPKLWLGTLAYFGADNAASSIVSFQPTILKSLGYSNSDAQVHTIPVYIVAFCFLLLSAYLSDRLRLRYVFLVFGAAIGIVGWSIELAQVKAVSARYFGMFAITISAYVQMPILVVWLSNNMGGNAKATFAIGFMVGLGNCGNLVASNVFINTQSPRFETGFISGLALNIVGIAASSALELYCWVENRRRDAGKENSRLENSFEVLRDLGDDHTHFRYIL</sequence>
<dbReference type="GO" id="GO:0022857">
    <property type="term" value="F:transmembrane transporter activity"/>
    <property type="evidence" value="ECO:0007669"/>
    <property type="project" value="InterPro"/>
</dbReference>
<proteinExistence type="predicted"/>
<dbReference type="Gene3D" id="1.20.1250.20">
    <property type="entry name" value="MFS general substrate transporter like domains"/>
    <property type="match status" value="2"/>
</dbReference>
<comment type="caution">
    <text evidence="7">The sequence shown here is derived from an EMBL/GenBank/DDBJ whole genome shotgun (WGS) entry which is preliminary data.</text>
</comment>
<keyword evidence="5 6" id="KW-0472">Membrane</keyword>
<keyword evidence="8" id="KW-1185">Reference proteome</keyword>
<dbReference type="FunFam" id="1.20.1250.20:FF:000013">
    <property type="entry name" value="MFS general substrate transporter"/>
    <property type="match status" value="1"/>
</dbReference>
<dbReference type="GO" id="GO:0016020">
    <property type="term" value="C:membrane"/>
    <property type="evidence" value="ECO:0007669"/>
    <property type="project" value="UniProtKB-SubCell"/>
</dbReference>
<evidence type="ECO:0000256" key="6">
    <source>
        <dbReference type="SAM" id="Phobius"/>
    </source>
</evidence>
<feature type="transmembrane region" description="Helical" evidence="6">
    <location>
        <begin position="378"/>
        <end position="399"/>
    </location>
</feature>
<feature type="transmembrane region" description="Helical" evidence="6">
    <location>
        <begin position="444"/>
        <end position="466"/>
    </location>
</feature>
<feature type="transmembrane region" description="Helical" evidence="6">
    <location>
        <begin position="411"/>
        <end position="432"/>
    </location>
</feature>
<dbReference type="PANTHER" id="PTHR43791:SF52">
    <property type="entry name" value="TRANSPORTER, PUTATIVE (AFU_ORTHOLOGUE AFUA_1G11820)-RELATED"/>
    <property type="match status" value="1"/>
</dbReference>
<name>A0A3D8QDR3_9HELO</name>
<evidence type="ECO:0000256" key="5">
    <source>
        <dbReference type="ARBA" id="ARBA00023136"/>
    </source>
</evidence>
<dbReference type="EMBL" id="PDLM01000016">
    <property type="protein sequence ID" value="RDW59959.1"/>
    <property type="molecule type" value="Genomic_DNA"/>
</dbReference>
<dbReference type="Proteomes" id="UP000256645">
    <property type="component" value="Unassembled WGS sequence"/>
</dbReference>
<dbReference type="OrthoDB" id="310895at2759"/>
<comment type="subcellular location">
    <subcellularLocation>
        <location evidence="1">Membrane</location>
        <topology evidence="1">Multi-pass membrane protein</topology>
    </subcellularLocation>
</comment>
<feature type="transmembrane region" description="Helical" evidence="6">
    <location>
        <begin position="326"/>
        <end position="343"/>
    </location>
</feature>
<keyword evidence="4 6" id="KW-1133">Transmembrane helix</keyword>
<evidence type="ECO:0008006" key="9">
    <source>
        <dbReference type="Google" id="ProtNLM"/>
    </source>
</evidence>
<protein>
    <recommendedName>
        <fullName evidence="9">Major facilitator superfamily (MFS) profile domain-containing protein</fullName>
    </recommendedName>
</protein>
<keyword evidence="3 6" id="KW-0812">Transmembrane</keyword>
<evidence type="ECO:0000256" key="1">
    <source>
        <dbReference type="ARBA" id="ARBA00004141"/>
    </source>
</evidence>
<evidence type="ECO:0000256" key="2">
    <source>
        <dbReference type="ARBA" id="ARBA00022448"/>
    </source>
</evidence>
<dbReference type="InterPro" id="IPR036259">
    <property type="entry name" value="MFS_trans_sf"/>
</dbReference>
<reference evidence="7 8" key="1">
    <citation type="journal article" date="2018" name="IMA Fungus">
        <title>IMA Genome-F 9: Draft genome sequence of Annulohypoxylon stygium, Aspergillus mulundensis, Berkeleyomyces basicola (syn. Thielaviopsis basicola), Ceratocystis smalleyi, two Cercospora beticola strains, Coleophoma cylindrospora, Fusarium fracticaudum, Phialophora cf. hyalina, and Morchella septimelata.</title>
        <authorList>
            <person name="Wingfield B.D."/>
            <person name="Bills G.F."/>
            <person name="Dong Y."/>
            <person name="Huang W."/>
            <person name="Nel W.J."/>
            <person name="Swalarsk-Parry B.S."/>
            <person name="Vaghefi N."/>
            <person name="Wilken P.M."/>
            <person name="An Z."/>
            <person name="de Beer Z.W."/>
            <person name="De Vos L."/>
            <person name="Chen L."/>
            <person name="Duong T.A."/>
            <person name="Gao Y."/>
            <person name="Hammerbacher A."/>
            <person name="Kikkert J.R."/>
            <person name="Li Y."/>
            <person name="Li H."/>
            <person name="Li K."/>
            <person name="Li Q."/>
            <person name="Liu X."/>
            <person name="Ma X."/>
            <person name="Naidoo K."/>
            <person name="Pethybridge S.J."/>
            <person name="Sun J."/>
            <person name="Steenkamp E.T."/>
            <person name="van der Nest M.A."/>
            <person name="van Wyk S."/>
            <person name="Wingfield M.J."/>
            <person name="Xiong C."/>
            <person name="Yue Q."/>
            <person name="Zhang X."/>
        </authorList>
    </citation>
    <scope>NUCLEOTIDE SEQUENCE [LARGE SCALE GENOMIC DNA]</scope>
    <source>
        <strain evidence="7 8">BP6252</strain>
    </source>
</reference>
<evidence type="ECO:0000256" key="3">
    <source>
        <dbReference type="ARBA" id="ARBA00022692"/>
    </source>
</evidence>
<dbReference type="FunFam" id="1.20.1250.20:FF:000057">
    <property type="entry name" value="MFS general substrate transporter"/>
    <property type="match status" value="1"/>
</dbReference>
<feature type="transmembrane region" description="Helical" evidence="6">
    <location>
        <begin position="121"/>
        <end position="140"/>
    </location>
</feature>
<feature type="transmembrane region" description="Helical" evidence="6">
    <location>
        <begin position="350"/>
        <end position="366"/>
    </location>
</feature>
<accession>A0A3D8QDR3</accession>
<feature type="transmembrane region" description="Helical" evidence="6">
    <location>
        <begin position="183"/>
        <end position="204"/>
    </location>
</feature>
<organism evidence="7 8">
    <name type="scientific">Coleophoma cylindrospora</name>
    <dbReference type="NCBI Taxonomy" id="1849047"/>
    <lineage>
        <taxon>Eukaryota</taxon>
        <taxon>Fungi</taxon>
        <taxon>Dikarya</taxon>
        <taxon>Ascomycota</taxon>
        <taxon>Pezizomycotina</taxon>
        <taxon>Leotiomycetes</taxon>
        <taxon>Helotiales</taxon>
        <taxon>Dermateaceae</taxon>
        <taxon>Coleophoma</taxon>
    </lineage>
</organism>
<evidence type="ECO:0000313" key="7">
    <source>
        <dbReference type="EMBL" id="RDW59959.1"/>
    </source>
</evidence>
<dbReference type="SUPFAM" id="SSF103473">
    <property type="entry name" value="MFS general substrate transporter"/>
    <property type="match status" value="1"/>
</dbReference>